<evidence type="ECO:0000313" key="3">
    <source>
        <dbReference type="Proteomes" id="UP000029864"/>
    </source>
</evidence>
<evidence type="ECO:0000313" key="2">
    <source>
        <dbReference type="EMBL" id="MBB5642428.1"/>
    </source>
</evidence>
<evidence type="ECO:0000313" key="4">
    <source>
        <dbReference type="Proteomes" id="UP000561726"/>
    </source>
</evidence>
<name>A0A099JTP2_9MICO</name>
<proteinExistence type="predicted"/>
<dbReference type="EMBL" id="JACHBQ010000001">
    <property type="protein sequence ID" value="MBB5642428.1"/>
    <property type="molecule type" value="Genomic_DNA"/>
</dbReference>
<accession>A0A099JTP2</accession>
<reference evidence="1 3" key="1">
    <citation type="submission" date="2014-08" db="EMBL/GenBank/DDBJ databases">
        <authorList>
            <person name="Sisinthy S."/>
        </authorList>
    </citation>
    <scope>NUCLEOTIDE SEQUENCE [LARGE SCALE GENOMIC DNA]</scope>
    <source>
        <strain evidence="1 3">RuG17</strain>
    </source>
</reference>
<dbReference type="RefSeq" id="WP_035834712.1">
    <property type="nucleotide sequence ID" value="NZ_JACHBQ010000001.1"/>
</dbReference>
<dbReference type="OrthoDB" id="9821826at2"/>
<keyword evidence="3" id="KW-1185">Reference proteome</keyword>
<reference evidence="2 4" key="2">
    <citation type="submission" date="2020-08" db="EMBL/GenBank/DDBJ databases">
        <title>Sequencing the genomes of 1000 actinobacteria strains.</title>
        <authorList>
            <person name="Klenk H.-P."/>
        </authorList>
    </citation>
    <scope>NUCLEOTIDE SEQUENCE [LARGE SCALE GENOMIC DNA]</scope>
    <source>
        <strain evidence="2 4">DSM 21065</strain>
    </source>
</reference>
<dbReference type="EMBL" id="JPXF01000003">
    <property type="protein sequence ID" value="KGJ81764.1"/>
    <property type="molecule type" value="Genomic_DNA"/>
</dbReference>
<dbReference type="STRING" id="1001240.GY21_01420"/>
<organism evidence="1 3">
    <name type="scientific">Cryobacterium roopkundense</name>
    <dbReference type="NCBI Taxonomy" id="1001240"/>
    <lineage>
        <taxon>Bacteria</taxon>
        <taxon>Bacillati</taxon>
        <taxon>Actinomycetota</taxon>
        <taxon>Actinomycetes</taxon>
        <taxon>Micrococcales</taxon>
        <taxon>Microbacteriaceae</taxon>
        <taxon>Cryobacterium</taxon>
    </lineage>
</organism>
<dbReference type="Proteomes" id="UP000561726">
    <property type="component" value="Unassembled WGS sequence"/>
</dbReference>
<protein>
    <submittedName>
        <fullName evidence="1">Uncharacterized protein</fullName>
    </submittedName>
</protein>
<gene>
    <name evidence="2" type="ORF">BJ997_002976</name>
    <name evidence="1" type="ORF">GY21_01420</name>
</gene>
<sequence>MATVDFGPVPVSRFKSEMPNVLTALEHQRRVLLSRHGNIVAAIEPPAEKHARLLLDFTTRTSLAREVPVLTMTDIGRGSPSASIRNAENGVQSLLTHRGIVRGVLTSRPEAEPLEVVDQRAAALSAFALTHPNATPEQFADFSDSLSAADDVTAVAQEPVASQWLALLSQLGTAPVRTPELVTSGYVTSVNFTEYRDRVIRKLEVSYDEVGLLTNAAQLLPDILHSVRPLETYTSPDRAALLRTALKFAEQSVLRAGQAVRLGPDARIGLDFEDSTNT</sequence>
<dbReference type="Proteomes" id="UP000029864">
    <property type="component" value="Unassembled WGS sequence"/>
</dbReference>
<dbReference type="AlphaFoldDB" id="A0A099JTP2"/>
<comment type="caution">
    <text evidence="1">The sequence shown here is derived from an EMBL/GenBank/DDBJ whole genome shotgun (WGS) entry which is preliminary data.</text>
</comment>
<evidence type="ECO:0000313" key="1">
    <source>
        <dbReference type="EMBL" id="KGJ81764.1"/>
    </source>
</evidence>